<sequence length="123" mass="13719">MRAYPVIIYTEPATNQTIVSQIDDDGISFDVEHFDTYCDVTSICAVPPIRKGITIKATAIRTVEATDSECALAGLARVFGKEIGRLKEHAKDEYRRGYHDGLRYTFDRLCEMIEPEDGDGAEA</sequence>
<protein>
    <submittedName>
        <fullName evidence="1">Uncharacterized protein</fullName>
    </submittedName>
</protein>
<comment type="caution">
    <text evidence="1">The sequence shown here is derived from an EMBL/GenBank/DDBJ whole genome shotgun (WGS) entry which is preliminary data.</text>
</comment>
<evidence type="ECO:0000313" key="1">
    <source>
        <dbReference type="EMBL" id="KDS94204.1"/>
    </source>
</evidence>
<dbReference type="Proteomes" id="UP000030182">
    <property type="component" value="Unassembled WGS sequence"/>
</dbReference>
<dbReference type="EMBL" id="JDRS01000002">
    <property type="protein sequence ID" value="KDS94204.1"/>
    <property type="molecule type" value="Genomic_DNA"/>
</dbReference>
<keyword evidence="2" id="KW-1185">Reference proteome</keyword>
<organism evidence="1 2">
    <name type="scientific">Dermabacter hominis 1368</name>
    <dbReference type="NCBI Taxonomy" id="1450519"/>
    <lineage>
        <taxon>Bacteria</taxon>
        <taxon>Bacillati</taxon>
        <taxon>Actinomycetota</taxon>
        <taxon>Actinomycetes</taxon>
        <taxon>Micrococcales</taxon>
        <taxon>Dermabacteraceae</taxon>
        <taxon>Dermabacter</taxon>
    </lineage>
</organism>
<accession>A0ABR4SLZ9</accession>
<gene>
    <name evidence="1" type="ORF">DHOM_02860</name>
</gene>
<reference evidence="1 2" key="1">
    <citation type="submission" date="2014-01" db="EMBL/GenBank/DDBJ databases">
        <title>Draft genome sequence of the multidrug-resistant clinical isolate Dermabacter hominis 1368.</title>
        <authorList>
            <person name="Albersmeier A."/>
            <person name="Bomholt C."/>
            <person name="Glaub A."/>
            <person name="Ruckert C."/>
            <person name="Soriano F."/>
            <person name="Fernandez-Natal I."/>
            <person name="Tauch A."/>
        </authorList>
    </citation>
    <scope>NUCLEOTIDE SEQUENCE [LARGE SCALE GENOMIC DNA]</scope>
    <source>
        <strain evidence="1 2">1368</strain>
    </source>
</reference>
<proteinExistence type="predicted"/>
<evidence type="ECO:0000313" key="2">
    <source>
        <dbReference type="Proteomes" id="UP000030182"/>
    </source>
</evidence>
<dbReference type="RefSeq" id="WP_034370534.1">
    <property type="nucleotide sequence ID" value="NZ_KN323183.1"/>
</dbReference>
<name>A0ABR4SLZ9_9MICO</name>